<feature type="domain" description="CusB-like beta-barrel" evidence="5">
    <location>
        <begin position="204"/>
        <end position="274"/>
    </location>
</feature>
<evidence type="ECO:0000256" key="2">
    <source>
        <dbReference type="SAM" id="Coils"/>
    </source>
</evidence>
<sequence length="363" mass="40251">MKQFSFILLISLSLSACNEVETVEKPIRPAQTWTVNSELLPERTVYSGDIHARHEVDLAFRVNGKVISRKVEVGDYVEQGQVLAELEKDDLNLNINSAQANLQAAKSEMNNTKSELKRTQDLFNKQFISQAILDTANNRYRTAKSQVKAANAQLTLVKNQAQYSELKAVTSGIVTKTDLEIGQVVSIGQAVIHIAQKGGYESHIQVGEQAIKSMKEDMPVKVALWIDDEEWFDGKIREISPAATSNRTWLVKVTLINPPEGLKLGMTSKVGLQNNVNKMLSWLPATALYQQNNKPAVWLVEDDNHVSLHPVKLEKHLMNGVLVAGLENGTKVIAAGVNRVHDGQEVKPIPYTGRSVPMRSKAQ</sequence>
<evidence type="ECO:0000259" key="5">
    <source>
        <dbReference type="Pfam" id="PF25954"/>
    </source>
</evidence>
<dbReference type="EMBL" id="CACVAY010000016">
    <property type="protein sequence ID" value="CAA6803741.1"/>
    <property type="molecule type" value="Genomic_DNA"/>
</dbReference>
<dbReference type="InterPro" id="IPR058792">
    <property type="entry name" value="Beta-barrel_RND_2"/>
</dbReference>
<dbReference type="NCBIfam" id="TIGR01730">
    <property type="entry name" value="RND_mfp"/>
    <property type="match status" value="1"/>
</dbReference>
<dbReference type="Gene3D" id="2.40.420.20">
    <property type="match status" value="1"/>
</dbReference>
<dbReference type="PROSITE" id="PS51257">
    <property type="entry name" value="PROKAR_LIPOPROTEIN"/>
    <property type="match status" value="1"/>
</dbReference>
<evidence type="ECO:0000313" key="6">
    <source>
        <dbReference type="EMBL" id="CAA6803741.1"/>
    </source>
</evidence>
<dbReference type="Pfam" id="PF25917">
    <property type="entry name" value="BSH_RND"/>
    <property type="match status" value="1"/>
</dbReference>
<evidence type="ECO:0000259" key="3">
    <source>
        <dbReference type="Pfam" id="PF25876"/>
    </source>
</evidence>
<name>A0A6S6S5W5_9GAMM</name>
<dbReference type="Pfam" id="PF25876">
    <property type="entry name" value="HH_MFP_RND"/>
    <property type="match status" value="1"/>
</dbReference>
<dbReference type="GO" id="GO:1990281">
    <property type="term" value="C:efflux pump complex"/>
    <property type="evidence" value="ECO:0007669"/>
    <property type="project" value="TreeGrafter"/>
</dbReference>
<reference evidence="6" key="1">
    <citation type="submission" date="2020-01" db="EMBL/GenBank/DDBJ databases">
        <authorList>
            <person name="Meier V. D."/>
            <person name="Meier V D."/>
        </authorList>
    </citation>
    <scope>NUCLEOTIDE SEQUENCE</scope>
    <source>
        <strain evidence="6">HLG_WM_MAG_07</strain>
    </source>
</reference>
<gene>
    <name evidence="6" type="ORF">HELGO_WM30606</name>
</gene>
<organism evidence="6">
    <name type="scientific">uncultured Thiotrichaceae bacterium</name>
    <dbReference type="NCBI Taxonomy" id="298394"/>
    <lineage>
        <taxon>Bacteria</taxon>
        <taxon>Pseudomonadati</taxon>
        <taxon>Pseudomonadota</taxon>
        <taxon>Gammaproteobacteria</taxon>
        <taxon>Thiotrichales</taxon>
        <taxon>Thiotrichaceae</taxon>
        <taxon>environmental samples</taxon>
    </lineage>
</organism>
<dbReference type="Gene3D" id="2.40.50.100">
    <property type="match status" value="1"/>
</dbReference>
<dbReference type="AlphaFoldDB" id="A0A6S6S5W5"/>
<dbReference type="SUPFAM" id="SSF111369">
    <property type="entry name" value="HlyD-like secretion proteins"/>
    <property type="match status" value="1"/>
</dbReference>
<keyword evidence="2" id="KW-0175">Coiled coil</keyword>
<dbReference type="PANTHER" id="PTHR30469">
    <property type="entry name" value="MULTIDRUG RESISTANCE PROTEIN MDTA"/>
    <property type="match status" value="1"/>
</dbReference>
<dbReference type="Pfam" id="PF25954">
    <property type="entry name" value="Beta-barrel_RND_2"/>
    <property type="match status" value="1"/>
</dbReference>
<evidence type="ECO:0000259" key="4">
    <source>
        <dbReference type="Pfam" id="PF25917"/>
    </source>
</evidence>
<dbReference type="InterPro" id="IPR006143">
    <property type="entry name" value="RND_pump_MFP"/>
</dbReference>
<evidence type="ECO:0000256" key="1">
    <source>
        <dbReference type="ARBA" id="ARBA00009477"/>
    </source>
</evidence>
<comment type="similarity">
    <text evidence="1">Belongs to the membrane fusion protein (MFP) (TC 8.A.1) family.</text>
</comment>
<protein>
    <submittedName>
        <fullName evidence="6">Probable Co/Zn/Cd efflux system membrane fusion protein</fullName>
    </submittedName>
</protein>
<accession>A0A6S6S5W5</accession>
<proteinExistence type="inferred from homology"/>
<dbReference type="Gene3D" id="2.40.30.170">
    <property type="match status" value="1"/>
</dbReference>
<dbReference type="InterPro" id="IPR058625">
    <property type="entry name" value="MdtA-like_BSH"/>
</dbReference>
<dbReference type="GO" id="GO:0015562">
    <property type="term" value="F:efflux transmembrane transporter activity"/>
    <property type="evidence" value="ECO:0007669"/>
    <property type="project" value="TreeGrafter"/>
</dbReference>
<feature type="domain" description="Multidrug resistance protein MdtA-like barrel-sandwich hybrid" evidence="4">
    <location>
        <begin position="56"/>
        <end position="191"/>
    </location>
</feature>
<feature type="domain" description="Multidrug resistance protein MdtA-like alpha-helical hairpin" evidence="3">
    <location>
        <begin position="95"/>
        <end position="164"/>
    </location>
</feature>
<dbReference type="InterPro" id="IPR058624">
    <property type="entry name" value="MdtA-like_HH"/>
</dbReference>
<dbReference type="Gene3D" id="1.10.287.470">
    <property type="entry name" value="Helix hairpin bin"/>
    <property type="match status" value="1"/>
</dbReference>
<dbReference type="PANTHER" id="PTHR30469:SF15">
    <property type="entry name" value="HLYD FAMILY OF SECRETION PROTEINS"/>
    <property type="match status" value="1"/>
</dbReference>
<feature type="coiled-coil region" evidence="2">
    <location>
        <begin position="88"/>
        <end position="160"/>
    </location>
</feature>